<evidence type="ECO:0000313" key="3">
    <source>
        <dbReference type="Proteomes" id="UP001548832"/>
    </source>
</evidence>
<dbReference type="SUPFAM" id="SSF53300">
    <property type="entry name" value="vWA-like"/>
    <property type="match status" value="1"/>
</dbReference>
<feature type="chain" id="PRO_5045532212" evidence="1">
    <location>
        <begin position="30"/>
        <end position="244"/>
    </location>
</feature>
<dbReference type="InterPro" id="IPR036465">
    <property type="entry name" value="vWFA_dom_sf"/>
</dbReference>
<name>A0ABV2DBG1_9HYPH</name>
<proteinExistence type="predicted"/>
<dbReference type="Pfam" id="PF06707">
    <property type="entry name" value="DUF1194"/>
    <property type="match status" value="1"/>
</dbReference>
<protein>
    <submittedName>
        <fullName evidence="2">DUF1194 domain-containing protein</fullName>
    </submittedName>
</protein>
<comment type="caution">
    <text evidence="2">The sequence shown here is derived from an EMBL/GenBank/DDBJ whole genome shotgun (WGS) entry which is preliminary data.</text>
</comment>
<dbReference type="RefSeq" id="WP_354459388.1">
    <property type="nucleotide sequence ID" value="NZ_JBEWSZ010000001.1"/>
</dbReference>
<accession>A0ABV2DBG1</accession>
<reference evidence="2 3" key="1">
    <citation type="submission" date="2024-06" db="EMBL/GenBank/DDBJ databases">
        <authorList>
            <person name="Kim D.-U."/>
        </authorList>
    </citation>
    <scope>NUCLEOTIDE SEQUENCE [LARGE SCALE GENOMIC DNA]</scope>
    <source>
        <strain evidence="2 3">KACC15460</strain>
    </source>
</reference>
<dbReference type="EMBL" id="JBEWSZ010000001">
    <property type="protein sequence ID" value="MET2827358.1"/>
    <property type="molecule type" value="Genomic_DNA"/>
</dbReference>
<evidence type="ECO:0000313" key="2">
    <source>
        <dbReference type="EMBL" id="MET2827358.1"/>
    </source>
</evidence>
<organism evidence="2 3">
    <name type="scientific">Mesorhizobium shangrilense</name>
    <dbReference type="NCBI Taxonomy" id="460060"/>
    <lineage>
        <taxon>Bacteria</taxon>
        <taxon>Pseudomonadati</taxon>
        <taxon>Pseudomonadota</taxon>
        <taxon>Alphaproteobacteria</taxon>
        <taxon>Hyphomicrobiales</taxon>
        <taxon>Phyllobacteriaceae</taxon>
        <taxon>Mesorhizobium</taxon>
    </lineage>
</organism>
<keyword evidence="3" id="KW-1185">Reference proteome</keyword>
<keyword evidence="1" id="KW-0732">Signal</keyword>
<dbReference type="Proteomes" id="UP001548832">
    <property type="component" value="Unassembled WGS sequence"/>
</dbReference>
<feature type="signal peptide" evidence="1">
    <location>
        <begin position="1"/>
        <end position="29"/>
    </location>
</feature>
<gene>
    <name evidence="2" type="ORF">ABVQ20_10270</name>
</gene>
<evidence type="ECO:0000256" key="1">
    <source>
        <dbReference type="SAM" id="SignalP"/>
    </source>
</evidence>
<sequence>MAKDKLLMNLLGTLTAFGVSAMLVLPAYAADVADVDVAVVFAVDMSSSVDPATADILREGHVTAMCAPEVIAAITRNRIGCVGITYFEWSSYGHFQMVLPWTRVCGLSDGKAAASVILKRAQRGYGHRGGDTSISFAIDEGSLLLDQFPGEAARKVIDIAGNGTNNDGLPVQQSRLQAIAKGYTINAIVVSPLLRGVKYDLTSYFAENVIGGPRAFVIEPVNKSDYAVALRRKLVQEISVSTDK</sequence>
<dbReference type="InterPro" id="IPR010607">
    <property type="entry name" value="DUF1194"/>
</dbReference>